<evidence type="ECO:0000313" key="7">
    <source>
        <dbReference type="EMBL" id="WZN58712.1"/>
    </source>
</evidence>
<protein>
    <recommendedName>
        <fullName evidence="2 5">Proline dehydrogenase</fullName>
        <ecNumber evidence="2 5">1.5.5.2</ecNumber>
    </recommendedName>
</protein>
<dbReference type="AlphaFoldDB" id="A0AAX4NYV8"/>
<evidence type="ECO:0000256" key="1">
    <source>
        <dbReference type="ARBA" id="ARBA00005869"/>
    </source>
</evidence>
<dbReference type="GO" id="GO:0071949">
    <property type="term" value="F:FAD binding"/>
    <property type="evidence" value="ECO:0007669"/>
    <property type="project" value="TreeGrafter"/>
</dbReference>
<dbReference type="Pfam" id="PF01619">
    <property type="entry name" value="Pro_dh"/>
    <property type="match status" value="1"/>
</dbReference>
<dbReference type="Proteomes" id="UP001472866">
    <property type="component" value="Chromosome 01"/>
</dbReference>
<comment type="cofactor">
    <cofactor evidence="5">
        <name>FAD</name>
        <dbReference type="ChEBI" id="CHEBI:57692"/>
    </cofactor>
</comment>
<feature type="domain" description="Proline dehydrogenase" evidence="6">
    <location>
        <begin position="91"/>
        <end position="411"/>
    </location>
</feature>
<keyword evidence="5" id="KW-0285">Flavoprotein</keyword>
<name>A0AAX4NYV8_9CHLO</name>
<dbReference type="EMBL" id="CP151501">
    <property type="protein sequence ID" value="WZN58712.1"/>
    <property type="molecule type" value="Genomic_DNA"/>
</dbReference>
<dbReference type="GO" id="GO:0005739">
    <property type="term" value="C:mitochondrion"/>
    <property type="evidence" value="ECO:0007669"/>
    <property type="project" value="TreeGrafter"/>
</dbReference>
<dbReference type="PANTHER" id="PTHR13914">
    <property type="entry name" value="PROLINE OXIDASE"/>
    <property type="match status" value="1"/>
</dbReference>
<evidence type="ECO:0000256" key="3">
    <source>
        <dbReference type="ARBA" id="ARBA00023002"/>
    </source>
</evidence>
<evidence type="ECO:0000313" key="8">
    <source>
        <dbReference type="Proteomes" id="UP001472866"/>
    </source>
</evidence>
<dbReference type="Gene3D" id="3.20.20.220">
    <property type="match status" value="1"/>
</dbReference>
<evidence type="ECO:0000256" key="2">
    <source>
        <dbReference type="ARBA" id="ARBA00012695"/>
    </source>
</evidence>
<dbReference type="PANTHER" id="PTHR13914:SF0">
    <property type="entry name" value="PROLINE DEHYDROGENASE 1, MITOCHONDRIAL"/>
    <property type="match status" value="1"/>
</dbReference>
<dbReference type="InterPro" id="IPR029041">
    <property type="entry name" value="FAD-linked_oxidoreductase-like"/>
</dbReference>
<evidence type="ECO:0000256" key="5">
    <source>
        <dbReference type="RuleBase" id="RU364054"/>
    </source>
</evidence>
<keyword evidence="8" id="KW-1185">Reference proteome</keyword>
<dbReference type="InterPro" id="IPR002872">
    <property type="entry name" value="Proline_DH_dom"/>
</dbReference>
<comment type="function">
    <text evidence="5">Converts proline to delta-1-pyrroline-5-carboxylate.</text>
</comment>
<reference evidence="7 8" key="1">
    <citation type="submission" date="2024-03" db="EMBL/GenBank/DDBJ databases">
        <title>Complete genome sequence of the green alga Chloropicon roscoffensis RCC1871.</title>
        <authorList>
            <person name="Lemieux C."/>
            <person name="Pombert J.-F."/>
            <person name="Otis C."/>
            <person name="Turmel M."/>
        </authorList>
    </citation>
    <scope>NUCLEOTIDE SEQUENCE [LARGE SCALE GENOMIC DNA]</scope>
    <source>
        <strain evidence="7 8">RCC1871</strain>
    </source>
</reference>
<dbReference type="GO" id="GO:0010133">
    <property type="term" value="P:L-proline catabolic process to L-glutamate"/>
    <property type="evidence" value="ECO:0007669"/>
    <property type="project" value="TreeGrafter"/>
</dbReference>
<keyword evidence="3 5" id="KW-0560">Oxidoreductase</keyword>
<keyword evidence="4 5" id="KW-0642">Proline metabolism</keyword>
<dbReference type="GO" id="GO:0004657">
    <property type="term" value="F:proline dehydrogenase activity"/>
    <property type="evidence" value="ECO:0007669"/>
    <property type="project" value="UniProtKB-EC"/>
</dbReference>
<gene>
    <name evidence="7" type="ORF">HKI87_01g02360</name>
</gene>
<comment type="similarity">
    <text evidence="1 5">Belongs to the proline oxidase family.</text>
</comment>
<organism evidence="7 8">
    <name type="scientific">Chloropicon roscoffensis</name>
    <dbReference type="NCBI Taxonomy" id="1461544"/>
    <lineage>
        <taxon>Eukaryota</taxon>
        <taxon>Viridiplantae</taxon>
        <taxon>Chlorophyta</taxon>
        <taxon>Chloropicophyceae</taxon>
        <taxon>Chloropicales</taxon>
        <taxon>Chloropicaceae</taxon>
        <taxon>Chloropicon</taxon>
    </lineage>
</organism>
<dbReference type="EC" id="1.5.5.2" evidence="2 5"/>
<proteinExistence type="inferred from homology"/>
<comment type="catalytic activity">
    <reaction evidence="5">
        <text>L-proline + a quinone = (S)-1-pyrroline-5-carboxylate + a quinol + H(+)</text>
        <dbReference type="Rhea" id="RHEA:23784"/>
        <dbReference type="ChEBI" id="CHEBI:15378"/>
        <dbReference type="ChEBI" id="CHEBI:17388"/>
        <dbReference type="ChEBI" id="CHEBI:24646"/>
        <dbReference type="ChEBI" id="CHEBI:60039"/>
        <dbReference type="ChEBI" id="CHEBI:132124"/>
        <dbReference type="EC" id="1.5.5.2"/>
    </reaction>
</comment>
<keyword evidence="5" id="KW-0274">FAD</keyword>
<dbReference type="SUPFAM" id="SSF51730">
    <property type="entry name" value="FAD-linked oxidoreductase"/>
    <property type="match status" value="1"/>
</dbReference>
<evidence type="ECO:0000259" key="6">
    <source>
        <dbReference type="Pfam" id="PF01619"/>
    </source>
</evidence>
<dbReference type="InterPro" id="IPR015659">
    <property type="entry name" value="Proline_oxidase"/>
</dbReference>
<evidence type="ECO:0000256" key="4">
    <source>
        <dbReference type="ARBA" id="ARBA00023062"/>
    </source>
</evidence>
<accession>A0AAX4NYV8</accession>
<sequence length="438" mass="48957">MAGRVLQGLRDAALRTRPIFEDASTAFAGKETHELARAYAVLTGCKYYGFVDQLSPGAVERLLPYVPRWAVMPFFSHFVAGENEKEIAPVMRRLRSAKVEGILDYAAEAKLDEDDGRSTSGAVAREYAFSSEQACELNARTFSQAISAVKNVSPMGFAALKVTALGDPALLEQASEEIRGGEKVSPGVLTSIERRLRKLARQASDLGVGVMVDAESYQHQPAIDHMCKQLQREFNLRRPIVLNTYQCYLKDSERRLRQDLAQARSEGWIFGCKLVRGAYMKGERERARRLGYADPIHDTYEDTSANFSECVDLVLEHLAEHQGKTSLMVATHNRESIEGTVRTMERLGIPAAPRDGLRGGVNFAQLLGMSDYLTFSLAHHGLRAFKYVPYGPLGEVMPYLLRRAQENSELLTKVDEERALLLREIFLRARDAVLLKRA</sequence>